<dbReference type="Gene3D" id="3.40.50.300">
    <property type="entry name" value="P-loop containing nucleotide triphosphate hydrolases"/>
    <property type="match status" value="1"/>
</dbReference>
<dbReference type="EMBL" id="JACBAZ010000001">
    <property type="protein sequence ID" value="NWK54751.1"/>
    <property type="molecule type" value="Genomic_DNA"/>
</dbReference>
<accession>A0A851GG22</accession>
<dbReference type="RefSeq" id="WP_178931261.1">
    <property type="nucleotide sequence ID" value="NZ_JACBAZ010000001.1"/>
</dbReference>
<name>A0A851GG22_9BACT</name>
<evidence type="ECO:0000256" key="1">
    <source>
        <dbReference type="ARBA" id="ARBA00022679"/>
    </source>
</evidence>
<evidence type="ECO:0000313" key="3">
    <source>
        <dbReference type="Proteomes" id="UP000557872"/>
    </source>
</evidence>
<protein>
    <submittedName>
        <fullName evidence="2">Sulfotransferase</fullName>
    </submittedName>
</protein>
<dbReference type="PANTHER" id="PTHR12788">
    <property type="entry name" value="PROTEIN-TYROSINE SULFOTRANSFERASE 2"/>
    <property type="match status" value="1"/>
</dbReference>
<reference evidence="2 3" key="1">
    <citation type="submission" date="2020-07" db="EMBL/GenBank/DDBJ databases">
        <title>Roseicoccus Jingziensis gen. nov., sp. nov., isolated from coastal seawater.</title>
        <authorList>
            <person name="Feng X."/>
        </authorList>
    </citation>
    <scope>NUCLEOTIDE SEQUENCE [LARGE SCALE GENOMIC DNA]</scope>
    <source>
        <strain evidence="2 3">N1E253</strain>
    </source>
</reference>
<dbReference type="Pfam" id="PF13469">
    <property type="entry name" value="Sulfotransfer_3"/>
    <property type="match status" value="1"/>
</dbReference>
<organism evidence="2 3">
    <name type="scientific">Oceaniferula marina</name>
    <dbReference type="NCBI Taxonomy" id="2748318"/>
    <lineage>
        <taxon>Bacteria</taxon>
        <taxon>Pseudomonadati</taxon>
        <taxon>Verrucomicrobiota</taxon>
        <taxon>Verrucomicrobiia</taxon>
        <taxon>Verrucomicrobiales</taxon>
        <taxon>Verrucomicrobiaceae</taxon>
        <taxon>Oceaniferula</taxon>
    </lineage>
</organism>
<dbReference type="InterPro" id="IPR027417">
    <property type="entry name" value="P-loop_NTPase"/>
</dbReference>
<evidence type="ECO:0000313" key="2">
    <source>
        <dbReference type="EMBL" id="NWK54751.1"/>
    </source>
</evidence>
<dbReference type="InterPro" id="IPR011990">
    <property type="entry name" value="TPR-like_helical_dom_sf"/>
</dbReference>
<comment type="caution">
    <text evidence="2">The sequence shown here is derived from an EMBL/GenBank/DDBJ whole genome shotgun (WGS) entry which is preliminary data.</text>
</comment>
<dbReference type="AlphaFoldDB" id="A0A851GG22"/>
<dbReference type="Gene3D" id="1.25.40.10">
    <property type="entry name" value="Tetratricopeptide repeat domain"/>
    <property type="match status" value="1"/>
</dbReference>
<dbReference type="Proteomes" id="UP000557872">
    <property type="component" value="Unassembled WGS sequence"/>
</dbReference>
<proteinExistence type="predicted"/>
<dbReference type="GO" id="GO:0008476">
    <property type="term" value="F:protein-tyrosine sulfotransferase activity"/>
    <property type="evidence" value="ECO:0007669"/>
    <property type="project" value="InterPro"/>
</dbReference>
<dbReference type="PANTHER" id="PTHR12788:SF10">
    <property type="entry name" value="PROTEIN-TYROSINE SULFOTRANSFERASE"/>
    <property type="match status" value="1"/>
</dbReference>
<gene>
    <name evidence="2" type="ORF">HW115_03965</name>
</gene>
<sequence length="521" mass="58527">MSPDDNGYMNKKGSVRGLAEHRKALDFARRGKLQMALRLHAKACRLNPSQPEFAKEHALCLLDTHYPSEAKREFRRSLDLSWGDPEVVLDVCIAIHALHLHALLLSFLEPRKDTLPDSVGYFYASSLARHERADEAMDYLSSLGEEVRIRTPFLQVLWVQLLLQHRSAVEAMLAADKVPMNTLVPKFQVSLLYARAHASHRVGEREKVFQWLRQAKQINRSPSGTTAPQAAQRAKLLNRAVLNASVGAPPAMSGRGQGLAVLCGHPRSGTTLIEQMLDRHPAVSSVEEQSVFFDLVMTPLSASGRGDAQRAAGSIQHLGETARDGYEQDYRAALQRYLPGGPEGQEAAGETLFLDKYPDMSLALGTYHELFPAGKMVVALRDPRDVVLSCYFQDFPMNPGSLPYLDLKTTAEKYILTMEAWLETRDTLASGFLETRYEDWVNEPDAEARRVLDFLSLPWDGRVLSRPERGLQRVVTSPTYHDVGKEIYRDAIGRWRDYQKQLQPVLPILEPICLRLGYGIE</sequence>
<dbReference type="InterPro" id="IPR026634">
    <property type="entry name" value="TPST-like"/>
</dbReference>
<dbReference type="SUPFAM" id="SSF48452">
    <property type="entry name" value="TPR-like"/>
    <property type="match status" value="1"/>
</dbReference>
<keyword evidence="1 2" id="KW-0808">Transferase</keyword>
<dbReference type="SUPFAM" id="SSF52540">
    <property type="entry name" value="P-loop containing nucleoside triphosphate hydrolases"/>
    <property type="match status" value="1"/>
</dbReference>
<keyword evidence="3" id="KW-1185">Reference proteome</keyword>